<reference evidence="1" key="1">
    <citation type="submission" date="2022-08" db="EMBL/GenBank/DDBJ databases">
        <authorList>
            <person name="Kallberg Y."/>
            <person name="Tangrot J."/>
            <person name="Rosling A."/>
        </authorList>
    </citation>
    <scope>NUCLEOTIDE SEQUENCE</scope>
    <source>
        <strain evidence="1">Wild A</strain>
    </source>
</reference>
<gene>
    <name evidence="1" type="ORF">FWILDA_LOCUS2416</name>
</gene>
<name>A0A9W4SEI3_9GLOM</name>
<evidence type="ECO:0000313" key="1">
    <source>
        <dbReference type="EMBL" id="CAI2166126.1"/>
    </source>
</evidence>
<sequence>MIVEEISPNDKEIREVSMKAQQFSEITKILLKGNQDKGFDMLKFMC</sequence>
<dbReference type="AlphaFoldDB" id="A0A9W4SEI3"/>
<accession>A0A9W4SEI3</accession>
<protein>
    <submittedName>
        <fullName evidence="1">15289_t:CDS:1</fullName>
    </submittedName>
</protein>
<proteinExistence type="predicted"/>
<organism evidence="1 2">
    <name type="scientific">Funneliformis geosporum</name>
    <dbReference type="NCBI Taxonomy" id="1117311"/>
    <lineage>
        <taxon>Eukaryota</taxon>
        <taxon>Fungi</taxon>
        <taxon>Fungi incertae sedis</taxon>
        <taxon>Mucoromycota</taxon>
        <taxon>Glomeromycotina</taxon>
        <taxon>Glomeromycetes</taxon>
        <taxon>Glomerales</taxon>
        <taxon>Glomeraceae</taxon>
        <taxon>Funneliformis</taxon>
    </lineage>
</organism>
<comment type="caution">
    <text evidence="1">The sequence shown here is derived from an EMBL/GenBank/DDBJ whole genome shotgun (WGS) entry which is preliminary data.</text>
</comment>
<dbReference type="EMBL" id="CAMKVN010000277">
    <property type="protein sequence ID" value="CAI2166126.1"/>
    <property type="molecule type" value="Genomic_DNA"/>
</dbReference>
<evidence type="ECO:0000313" key="2">
    <source>
        <dbReference type="Proteomes" id="UP001153678"/>
    </source>
</evidence>
<keyword evidence="2" id="KW-1185">Reference proteome</keyword>
<dbReference type="Proteomes" id="UP001153678">
    <property type="component" value="Unassembled WGS sequence"/>
</dbReference>